<dbReference type="CDD" id="cd00085">
    <property type="entry name" value="HNHc"/>
    <property type="match status" value="1"/>
</dbReference>
<sequence length="412" mass="45004">MSGSGRVGGDGKVRRGRRSAEQAALEVWVRSGGRCVLCNSYLLDGPMSGRTVRLGEMAHIVGRSTHERSPRGSDPLSETLRDEADNLMLLCAQEHTEIDAKATQDMFTVAWLRGLKQDHEDRIRHVTGLGPDRATTVVRMMGPVHGNAVELSRQTAASAVTARRRFPLFLESYSRHGVEIDLQNTPGEGQTVSGNALSAAAASRSYYQQAVKVIDGVIQYQLQPGIESGSVQHVSVFGFARLPLLVYLGSRLDDTVPTDVYQRHRSEQSWVWPTESGAGVEFSVRLTQAEPAGDEAVVIMNVSGAIASREVPAEIAALRRYEISPVNAEIYPDILRQPASLCHLEAAFRGILARLEIEAKGLRRLHMLPAIPMSAAVTLGRIHHPQVHPQLVIYERLAGSYAPTLEVGQSID</sequence>
<dbReference type="NCBIfam" id="NF033611">
    <property type="entry name" value="SAVED"/>
    <property type="match status" value="1"/>
</dbReference>
<dbReference type="Pfam" id="PF18145">
    <property type="entry name" value="SAVED"/>
    <property type="match status" value="1"/>
</dbReference>
<gene>
    <name evidence="2" type="ORF">SCLAV_4394</name>
</gene>
<organism evidence="2 3">
    <name type="scientific">Streptomyces clavuligerus</name>
    <dbReference type="NCBI Taxonomy" id="1901"/>
    <lineage>
        <taxon>Bacteria</taxon>
        <taxon>Bacillati</taxon>
        <taxon>Actinomycetota</taxon>
        <taxon>Actinomycetes</taxon>
        <taxon>Kitasatosporales</taxon>
        <taxon>Streptomycetaceae</taxon>
        <taxon>Streptomyces</taxon>
    </lineage>
</organism>
<dbReference type="InterPro" id="IPR040836">
    <property type="entry name" value="SAVED"/>
</dbReference>
<proteinExistence type="predicted"/>
<dbReference type="InterPro" id="IPR003615">
    <property type="entry name" value="HNH_nuc"/>
</dbReference>
<evidence type="ECO:0000259" key="1">
    <source>
        <dbReference type="Pfam" id="PF18145"/>
    </source>
</evidence>
<dbReference type="AlphaFoldDB" id="E2Q7T3"/>
<feature type="domain" description="SMODS-associated and fused to various effectors" evidence="1">
    <location>
        <begin position="222"/>
        <end position="406"/>
    </location>
</feature>
<evidence type="ECO:0000313" key="2">
    <source>
        <dbReference type="EMBL" id="EFG09465.1"/>
    </source>
</evidence>
<reference evidence="2 3" key="1">
    <citation type="journal article" date="2010" name="Genome Biol. Evol.">
        <title>The sequence of a 1.8-mb bacterial linear plasmid reveals a rich evolutionary reservoir of secondary metabolic pathways.</title>
        <authorList>
            <person name="Medema M.H."/>
            <person name="Trefzer A."/>
            <person name="Kovalchuk A."/>
            <person name="van den Berg M."/>
            <person name="Mueller U."/>
            <person name="Heijne W."/>
            <person name="Wu L."/>
            <person name="Alam M.T."/>
            <person name="Ronning C.M."/>
            <person name="Nierman W.C."/>
            <person name="Bovenberg R.A.L."/>
            <person name="Breitling R."/>
            <person name="Takano E."/>
        </authorList>
    </citation>
    <scope>NUCLEOTIDE SEQUENCE [LARGE SCALE GENOMIC DNA]</scope>
    <source>
        <strain evidence="3">ATCC 27064 / DSM 738 / JCM 4710 / NBRC 13307 / NCIMB 12785 / NRRL 3585 / VKM Ac-602</strain>
    </source>
</reference>
<evidence type="ECO:0000313" key="3">
    <source>
        <dbReference type="Proteomes" id="UP000002357"/>
    </source>
</evidence>
<dbReference type="STRING" id="1901.BB341_06920"/>
<dbReference type="Proteomes" id="UP000002357">
    <property type="component" value="Chromosome"/>
</dbReference>
<keyword evidence="3" id="KW-1185">Reference proteome</keyword>
<dbReference type="eggNOG" id="COG1403">
    <property type="taxonomic scope" value="Bacteria"/>
</dbReference>
<dbReference type="EMBL" id="CM000913">
    <property type="protein sequence ID" value="EFG09465.1"/>
    <property type="molecule type" value="Genomic_DNA"/>
</dbReference>
<name>E2Q7T3_STRCL</name>
<accession>E2Q7T3</accession>
<protein>
    <recommendedName>
        <fullName evidence="1">SMODS-associated and fused to various effectors domain-containing protein</fullName>
    </recommendedName>
</protein>